<evidence type="ECO:0000313" key="2">
    <source>
        <dbReference type="EMBL" id="APA16192.1"/>
    </source>
</evidence>
<sequence>MRDNTSKTQSRPDIGGTRIGSEDGLSRGLTLGLGHKQMNLKLGNGKGKAGMGMGMREVSERKQVGDAESMINEGRGGSGMEGVFMGEGGEV</sequence>
<proteinExistence type="predicted"/>
<feature type="region of interest" description="Disordered" evidence="1">
    <location>
        <begin position="59"/>
        <end position="91"/>
    </location>
</feature>
<evidence type="ECO:0000313" key="3">
    <source>
        <dbReference type="Proteomes" id="UP000177798"/>
    </source>
</evidence>
<organism evidence="2 3">
    <name type="scientific">Sclerotinia sclerotiorum (strain ATCC 18683 / 1980 / Ss-1)</name>
    <name type="common">White mold</name>
    <name type="synonym">Whetzelinia sclerotiorum</name>
    <dbReference type="NCBI Taxonomy" id="665079"/>
    <lineage>
        <taxon>Eukaryota</taxon>
        <taxon>Fungi</taxon>
        <taxon>Dikarya</taxon>
        <taxon>Ascomycota</taxon>
        <taxon>Pezizomycotina</taxon>
        <taxon>Leotiomycetes</taxon>
        <taxon>Helotiales</taxon>
        <taxon>Sclerotiniaceae</taxon>
        <taxon>Sclerotinia</taxon>
    </lineage>
</organism>
<evidence type="ECO:0000256" key="1">
    <source>
        <dbReference type="SAM" id="MobiDB-lite"/>
    </source>
</evidence>
<feature type="region of interest" description="Disordered" evidence="1">
    <location>
        <begin position="1"/>
        <end position="30"/>
    </location>
</feature>
<accession>A0A1D9QN03</accession>
<dbReference type="OrthoDB" id="3599215at2759"/>
<reference evidence="3" key="1">
    <citation type="journal article" date="2017" name="Genome Biol. Evol.">
        <title>The complete genome sequence of the phytopathogenic fungus Sclerotinia sclerotiorum reveals insights into the genome architecture of broad host range pathogens.</title>
        <authorList>
            <person name="Derbyshire M."/>
            <person name="Denton-Giles M."/>
            <person name="Hegedus D."/>
            <person name="Seifbarghy S."/>
            <person name="Rollins J."/>
            <person name="van Kan J."/>
            <person name="Seidl M.F."/>
            <person name="Faino L."/>
            <person name="Mbengue M."/>
            <person name="Navaud O."/>
            <person name="Raffaele S."/>
            <person name="Hammond-Kosack K."/>
            <person name="Heard S."/>
            <person name="Oliver R."/>
        </authorList>
    </citation>
    <scope>NUCLEOTIDE SEQUENCE [LARGE SCALE GENOMIC DNA]</scope>
    <source>
        <strain evidence="3">ATCC 18683 / 1980 / Ss-1</strain>
    </source>
</reference>
<dbReference type="Proteomes" id="UP000177798">
    <property type="component" value="Chromosome 16"/>
</dbReference>
<feature type="compositionally biased region" description="Polar residues" evidence="1">
    <location>
        <begin position="1"/>
        <end position="11"/>
    </location>
</feature>
<name>A0A1D9QN03_SCLS1</name>
<feature type="compositionally biased region" description="Gly residues" evidence="1">
    <location>
        <begin position="74"/>
        <end position="91"/>
    </location>
</feature>
<dbReference type="EMBL" id="CP017829">
    <property type="protein sequence ID" value="APA16192.1"/>
    <property type="molecule type" value="Genomic_DNA"/>
</dbReference>
<gene>
    <name evidence="2" type="ORF">sscle_16g109620</name>
</gene>
<dbReference type="VEuPathDB" id="FungiDB:sscle_16g109620"/>
<protein>
    <submittedName>
        <fullName evidence="2">Uncharacterized protein</fullName>
    </submittedName>
</protein>
<dbReference type="AlphaFoldDB" id="A0A1D9QN03"/>